<dbReference type="Proteomes" id="UP000199262">
    <property type="component" value="Unassembled WGS sequence"/>
</dbReference>
<dbReference type="EMBL" id="FMTE01000002">
    <property type="protein sequence ID" value="SCW26468.1"/>
    <property type="molecule type" value="Genomic_DNA"/>
</dbReference>
<name>A0A1G4P2V9_BORJA</name>
<reference evidence="2" key="1">
    <citation type="submission" date="2016-10" db="EMBL/GenBank/DDBJ databases">
        <authorList>
            <person name="Varghese N."/>
            <person name="Submissions S."/>
        </authorList>
    </citation>
    <scope>NUCLEOTIDE SEQUENCE [LARGE SCALE GENOMIC DNA]</scope>
    <source>
        <strain evidence="2">ATCC 51557</strain>
    </source>
</reference>
<proteinExistence type="predicted"/>
<dbReference type="AlphaFoldDB" id="A0A1G4P2V9"/>
<sequence length="255" mass="29499">MDLYLKLLRQSVNLKSLFLLSVLFFSCNFVDIDFSVLELKVANFNLNNNSSQELLDSVYNILNSSFDLIIIKNLENKNVLDLINNRVLFGTFKNAYFIDQGKELSISILSKCEINIKVLSIMQDYGDLKLGLLVDFKFKDNRHGIVIYNLNNDFIGNSISLQINEQILYLKAQMDKLMFILDESEFVIFDLLIKNGFFNLINDSSNISMLANKINFRVFSNFFAKVSLCSFMFVIIDYLHSNHTIENFPQKIVIN</sequence>
<gene>
    <name evidence="1" type="ORF">SAMN02983004_00088</name>
</gene>
<accession>A0A1G4P2V9</accession>
<dbReference type="PROSITE" id="PS51257">
    <property type="entry name" value="PROKAR_LIPOPROTEIN"/>
    <property type="match status" value="1"/>
</dbReference>
<organism evidence="1 2">
    <name type="scientific">Borreliella japonica</name>
    <name type="common">Borrelia japonica</name>
    <dbReference type="NCBI Taxonomy" id="34095"/>
    <lineage>
        <taxon>Bacteria</taxon>
        <taxon>Pseudomonadati</taxon>
        <taxon>Spirochaetota</taxon>
        <taxon>Spirochaetia</taxon>
        <taxon>Spirochaetales</taxon>
        <taxon>Borreliaceae</taxon>
        <taxon>Borreliella</taxon>
    </lineage>
</organism>
<evidence type="ECO:0008006" key="3">
    <source>
        <dbReference type="Google" id="ProtNLM"/>
    </source>
</evidence>
<keyword evidence="2" id="KW-1185">Reference proteome</keyword>
<evidence type="ECO:0000313" key="1">
    <source>
        <dbReference type="EMBL" id="SCW26468.1"/>
    </source>
</evidence>
<evidence type="ECO:0000313" key="2">
    <source>
        <dbReference type="Proteomes" id="UP000199262"/>
    </source>
</evidence>
<protein>
    <recommendedName>
        <fullName evidence="3">Lipoprotein</fullName>
    </recommendedName>
</protein>